<dbReference type="InterPro" id="IPR002656">
    <property type="entry name" value="Acyl_transf_3_dom"/>
</dbReference>
<keyword evidence="1" id="KW-0812">Transmembrane</keyword>
<proteinExistence type="predicted"/>
<dbReference type="InterPro" id="IPR050879">
    <property type="entry name" value="Acyltransferase_3"/>
</dbReference>
<protein>
    <submittedName>
        <fullName evidence="3">Acyltransferase</fullName>
    </submittedName>
</protein>
<evidence type="ECO:0000256" key="1">
    <source>
        <dbReference type="SAM" id="Phobius"/>
    </source>
</evidence>
<keyword evidence="3" id="KW-0012">Acyltransferase</keyword>
<feature type="transmembrane region" description="Helical" evidence="1">
    <location>
        <begin position="308"/>
        <end position="329"/>
    </location>
</feature>
<feature type="transmembrane region" description="Helical" evidence="1">
    <location>
        <begin position="195"/>
        <end position="213"/>
    </location>
</feature>
<feature type="transmembrane region" description="Helical" evidence="1">
    <location>
        <begin position="242"/>
        <end position="260"/>
    </location>
</feature>
<accession>A0ABY8BRX1</accession>
<dbReference type="Proteomes" id="UP001213907">
    <property type="component" value="Chromosome"/>
</dbReference>
<feature type="transmembrane region" description="Helical" evidence="1">
    <location>
        <begin position="281"/>
        <end position="302"/>
    </location>
</feature>
<feature type="transmembrane region" description="Helical" evidence="1">
    <location>
        <begin position="220"/>
        <end position="236"/>
    </location>
</feature>
<sequence length="362" mass="39038">MLVHIQILRFLAASAVVAFHVWGIAPDHIDVPADTPSFGLWHFGHGVDLFFVISGFIIYYATHAAAARGKKLTPSAFLRRRVERIVPLYAFAILAMTTLAVLLPATFGTPGWYSQSHVLKSLAFVSFTDGQMPVVFVGWSLEYEMFFYLSLTLLMMLTQDAWRAVVVTFCGLAMIGQIPGVAAALGHYTFFTDPLILEFIFGVLAGILFVNGISGERHTGAMLLAATCAIAVLLVTDPTSRALVYGLPSAALVAGAAWLSRLRTQASPLERACERLGDASYSIYLIQAPLVVFAAQGVAALFPRIHPHGLVALASVLVIAAGLALNIAIERPLLALCRRIGPPRAAQHATEPVIQFANSARR</sequence>
<dbReference type="RefSeq" id="WP_275248268.1">
    <property type="nucleotide sequence ID" value="NZ_BAABDX010000001.1"/>
</dbReference>
<evidence type="ECO:0000259" key="2">
    <source>
        <dbReference type="Pfam" id="PF01757"/>
    </source>
</evidence>
<evidence type="ECO:0000313" key="3">
    <source>
        <dbReference type="EMBL" id="WEF52735.1"/>
    </source>
</evidence>
<dbReference type="PANTHER" id="PTHR23028">
    <property type="entry name" value="ACETYLTRANSFERASE"/>
    <property type="match status" value="1"/>
</dbReference>
<gene>
    <name evidence="3" type="ORF">AFIC_001232</name>
</gene>
<feature type="transmembrane region" description="Helical" evidence="1">
    <location>
        <begin position="7"/>
        <end position="25"/>
    </location>
</feature>
<evidence type="ECO:0000313" key="4">
    <source>
        <dbReference type="Proteomes" id="UP001213907"/>
    </source>
</evidence>
<dbReference type="EMBL" id="CP113162">
    <property type="protein sequence ID" value="WEF52735.1"/>
    <property type="molecule type" value="Genomic_DNA"/>
</dbReference>
<dbReference type="PANTHER" id="PTHR23028:SF131">
    <property type="entry name" value="BLR2367 PROTEIN"/>
    <property type="match status" value="1"/>
</dbReference>
<name>A0ABY8BRX1_AFICR</name>
<dbReference type="Pfam" id="PF01757">
    <property type="entry name" value="Acyl_transf_3"/>
    <property type="match status" value="1"/>
</dbReference>
<keyword evidence="4" id="KW-1185">Reference proteome</keyword>
<feature type="transmembrane region" description="Helical" evidence="1">
    <location>
        <begin position="133"/>
        <end position="157"/>
    </location>
</feature>
<feature type="transmembrane region" description="Helical" evidence="1">
    <location>
        <begin position="88"/>
        <end position="113"/>
    </location>
</feature>
<keyword evidence="3" id="KW-0808">Transferase</keyword>
<keyword evidence="1" id="KW-0472">Membrane</keyword>
<feature type="domain" description="Acyltransferase 3" evidence="2">
    <location>
        <begin position="5"/>
        <end position="325"/>
    </location>
</feature>
<feature type="transmembrane region" description="Helical" evidence="1">
    <location>
        <begin position="45"/>
        <end position="67"/>
    </location>
</feature>
<dbReference type="GO" id="GO:0016746">
    <property type="term" value="F:acyltransferase activity"/>
    <property type="evidence" value="ECO:0007669"/>
    <property type="project" value="UniProtKB-KW"/>
</dbReference>
<organism evidence="3 4">
    <name type="scientific">Afipia carboxydohydrogena</name>
    <name type="common">Pseudomonas carboxydohydrogena</name>
    <dbReference type="NCBI Taxonomy" id="290"/>
    <lineage>
        <taxon>Bacteria</taxon>
        <taxon>Pseudomonadati</taxon>
        <taxon>Pseudomonadota</taxon>
        <taxon>Alphaproteobacteria</taxon>
        <taxon>Hyphomicrobiales</taxon>
        <taxon>Nitrobacteraceae</taxon>
        <taxon>Afipia</taxon>
    </lineage>
</organism>
<keyword evidence="1" id="KW-1133">Transmembrane helix</keyword>
<reference evidence="3 4" key="1">
    <citation type="submission" date="2022-11" db="EMBL/GenBank/DDBJ databases">
        <authorList>
            <person name="Siebert D."/>
            <person name="Busche T."/>
            <person name="Saydam E."/>
            <person name="Kalinowski J."/>
            <person name="Ruckert C."/>
            <person name="Blombach B."/>
        </authorList>
    </citation>
    <scope>NUCLEOTIDE SEQUENCE [LARGE SCALE GENOMIC DNA]</scope>
    <source>
        <strain evidence="3 4">DSM 1083</strain>
    </source>
</reference>
<feature type="transmembrane region" description="Helical" evidence="1">
    <location>
        <begin position="164"/>
        <end position="189"/>
    </location>
</feature>